<dbReference type="Pfam" id="PF12849">
    <property type="entry name" value="PBP_like_2"/>
    <property type="match status" value="1"/>
</dbReference>
<dbReference type="RefSeq" id="WP_125569349.1">
    <property type="nucleotide sequence ID" value="NZ_AP019307.1"/>
</dbReference>
<dbReference type="SUPFAM" id="SSF53850">
    <property type="entry name" value="Periplasmic binding protein-like II"/>
    <property type="match status" value="1"/>
</dbReference>
<keyword evidence="3" id="KW-1133">Transmembrane helix</keyword>
<dbReference type="AlphaFoldDB" id="A0A3G9IIC3"/>
<gene>
    <name evidence="5" type="primary">pstS_2</name>
    <name evidence="5" type="ORF">Back2_22590</name>
</gene>
<evidence type="ECO:0000256" key="3">
    <source>
        <dbReference type="SAM" id="Phobius"/>
    </source>
</evidence>
<dbReference type="PANTHER" id="PTHR42996:SF1">
    <property type="entry name" value="PHOSPHATE-BINDING PROTEIN PSTS"/>
    <property type="match status" value="1"/>
</dbReference>
<dbReference type="InterPro" id="IPR050962">
    <property type="entry name" value="Phosphate-bind_PstS"/>
</dbReference>
<evidence type="ECO:0000259" key="4">
    <source>
        <dbReference type="Pfam" id="PF12849"/>
    </source>
</evidence>
<protein>
    <submittedName>
        <fullName evidence="5">Phosphate ABC transporter substrate-binding protein PstS</fullName>
    </submittedName>
</protein>
<feature type="region of interest" description="Disordered" evidence="2">
    <location>
        <begin position="421"/>
        <end position="492"/>
    </location>
</feature>
<dbReference type="Proteomes" id="UP000271573">
    <property type="component" value="Chromosome"/>
</dbReference>
<dbReference type="InterPro" id="IPR024370">
    <property type="entry name" value="PBP_domain"/>
</dbReference>
<name>A0A3G9IIC3_9ACTN</name>
<dbReference type="Gene3D" id="3.40.190.10">
    <property type="entry name" value="Periplasmic binding protein-like II"/>
    <property type="match status" value="2"/>
</dbReference>
<evidence type="ECO:0000256" key="1">
    <source>
        <dbReference type="ARBA" id="ARBA00008725"/>
    </source>
</evidence>
<dbReference type="KEGG" id="nbe:Back2_22590"/>
<dbReference type="CDD" id="cd13565">
    <property type="entry name" value="PBP2_PstS"/>
    <property type="match status" value="1"/>
</dbReference>
<proteinExistence type="inferred from homology"/>
<dbReference type="PANTHER" id="PTHR42996">
    <property type="entry name" value="PHOSPHATE-BINDING PROTEIN PSTS"/>
    <property type="match status" value="1"/>
</dbReference>
<evidence type="ECO:0000313" key="5">
    <source>
        <dbReference type="EMBL" id="BBH17972.1"/>
    </source>
</evidence>
<feature type="domain" description="PBP" evidence="4">
    <location>
        <begin position="33"/>
        <end position="340"/>
    </location>
</feature>
<accession>A0A3G9IIC3</accession>
<comment type="similarity">
    <text evidence="1">Belongs to the PstS family.</text>
</comment>
<keyword evidence="3" id="KW-0812">Transmembrane</keyword>
<sequence length="551" mass="55796">MSDLIRRRVAAVVMAVLSTLAVVGVVAPSFADSYTPITGEGSSWASNAIQDWAAAVHSSGIQVNWAPNASVTALTNYANGNSDNFVASDVPYGLPGGQTPGVPGRGFGYVPDVAGGTALMYNLSVGGQRFTNLKLSGPVIAGIFQGTIKLWNDPQIKASNPGVALPPLQITPVIRADQSGSTYQFSLYLAKSFPGQWHCGAFTDPSRCSSWASLKGQSGDSGVAGYVSQSGNVGSIGYVQYSYALQSGYPVAKVLNNSGYYVLPTASNVAVALLGAKVNMNASDPSNYLTQDLSGVYTSGDQRAYPISSYSYFVLPTATTNGVSTTTGHTIAAFANYALCSGQKDMPTLGYSPLPINLAKAGLDQVKKVPGASTASININSCNNPTFSANGTNTLALNALYPDLCDKQGAAASCSYGKSSHGTSSSSAGQGDNNAVGNHTSGSGSSGGSSPVVGGGGSGTTGVPGNTTPGGTGKGGAGGGSNSLSLTNPNGQYTCDPDTGQCTKLSATPTLVSDHAGSTFAQWAIWAALIGVVALVAAPPITVLLKRRAAR</sequence>
<organism evidence="5 6">
    <name type="scientific">Nocardioides baekrokdamisoli</name>
    <dbReference type="NCBI Taxonomy" id="1804624"/>
    <lineage>
        <taxon>Bacteria</taxon>
        <taxon>Bacillati</taxon>
        <taxon>Actinomycetota</taxon>
        <taxon>Actinomycetes</taxon>
        <taxon>Propionibacteriales</taxon>
        <taxon>Nocardioidaceae</taxon>
        <taxon>Nocardioides</taxon>
    </lineage>
</organism>
<keyword evidence="6" id="KW-1185">Reference proteome</keyword>
<feature type="compositionally biased region" description="Low complexity" evidence="2">
    <location>
        <begin position="421"/>
        <end position="452"/>
    </location>
</feature>
<feature type="compositionally biased region" description="Low complexity" evidence="2">
    <location>
        <begin position="482"/>
        <end position="491"/>
    </location>
</feature>
<feature type="compositionally biased region" description="Gly residues" evidence="2">
    <location>
        <begin position="453"/>
        <end position="481"/>
    </location>
</feature>
<evidence type="ECO:0000313" key="6">
    <source>
        <dbReference type="Proteomes" id="UP000271573"/>
    </source>
</evidence>
<dbReference type="OrthoDB" id="9801510at2"/>
<evidence type="ECO:0000256" key="2">
    <source>
        <dbReference type="SAM" id="MobiDB-lite"/>
    </source>
</evidence>
<feature type="transmembrane region" description="Helical" evidence="3">
    <location>
        <begin position="523"/>
        <end position="545"/>
    </location>
</feature>
<keyword evidence="3" id="KW-0472">Membrane</keyword>
<reference evidence="5 6" key="1">
    <citation type="submission" date="2018-11" db="EMBL/GenBank/DDBJ databases">
        <title>Complete genome sequence of Nocardioides baekrokdamisoli strain KCTC 39748.</title>
        <authorList>
            <person name="Kang S.W."/>
            <person name="Lee K.C."/>
            <person name="Kim K.K."/>
            <person name="Kim J.S."/>
            <person name="Kim D.S."/>
            <person name="Ko S.H."/>
            <person name="Yang S.H."/>
            <person name="Shin Y.K."/>
            <person name="Lee J.S."/>
        </authorList>
    </citation>
    <scope>NUCLEOTIDE SEQUENCE [LARGE SCALE GENOMIC DNA]</scope>
    <source>
        <strain evidence="5 6">KCTC 39748</strain>
    </source>
</reference>
<dbReference type="EMBL" id="AP019307">
    <property type="protein sequence ID" value="BBH17972.1"/>
    <property type="molecule type" value="Genomic_DNA"/>
</dbReference>